<proteinExistence type="predicted"/>
<dbReference type="InterPro" id="IPR029062">
    <property type="entry name" value="Class_I_gatase-like"/>
</dbReference>
<dbReference type="SUPFAM" id="SSF52317">
    <property type="entry name" value="Class I glutamine amidotransferase-like"/>
    <property type="match status" value="1"/>
</dbReference>
<dbReference type="InterPro" id="IPR011697">
    <property type="entry name" value="Peptidase_C26"/>
</dbReference>
<gene>
    <name evidence="1" type="ORF">NCTC11532_01523</name>
</gene>
<dbReference type="OrthoDB" id="9813383at2"/>
<reference evidence="1 2" key="1">
    <citation type="submission" date="2018-06" db="EMBL/GenBank/DDBJ databases">
        <authorList>
            <consortium name="Pathogen Informatics"/>
            <person name="Doyle S."/>
        </authorList>
    </citation>
    <scope>NUCLEOTIDE SEQUENCE [LARGE SCALE GENOMIC DNA]</scope>
    <source>
        <strain evidence="1 2">NCTC11532</strain>
    </source>
</reference>
<dbReference type="Proteomes" id="UP000255297">
    <property type="component" value="Unassembled WGS sequence"/>
</dbReference>
<dbReference type="Pfam" id="PF07722">
    <property type="entry name" value="Peptidase_C26"/>
    <property type="match status" value="1"/>
</dbReference>
<dbReference type="GO" id="GO:0005829">
    <property type="term" value="C:cytosol"/>
    <property type="evidence" value="ECO:0007669"/>
    <property type="project" value="TreeGrafter"/>
</dbReference>
<dbReference type="PANTHER" id="PTHR43235">
    <property type="entry name" value="GLUTAMINE AMIDOTRANSFERASE PB2B2.05-RELATED"/>
    <property type="match status" value="1"/>
</dbReference>
<organism evidence="1 2">
    <name type="scientific">Legionella wadsworthii</name>
    <dbReference type="NCBI Taxonomy" id="28088"/>
    <lineage>
        <taxon>Bacteria</taxon>
        <taxon>Pseudomonadati</taxon>
        <taxon>Pseudomonadota</taxon>
        <taxon>Gammaproteobacteria</taxon>
        <taxon>Legionellales</taxon>
        <taxon>Legionellaceae</taxon>
        <taxon>Legionella</taxon>
    </lineage>
</organism>
<protein>
    <submittedName>
        <fullName evidence="1">Anthranilate synthase component II</fullName>
    </submittedName>
</protein>
<dbReference type="Gene3D" id="3.40.50.880">
    <property type="match status" value="1"/>
</dbReference>
<dbReference type="PANTHER" id="PTHR43235:SF1">
    <property type="entry name" value="GLUTAMINE AMIDOTRANSFERASE PB2B2.05-RELATED"/>
    <property type="match status" value="1"/>
</dbReference>
<dbReference type="AlphaFoldDB" id="A0A378LU22"/>
<dbReference type="InterPro" id="IPR044668">
    <property type="entry name" value="PuuD-like"/>
</dbReference>
<dbReference type="PROSITE" id="PS51273">
    <property type="entry name" value="GATASE_TYPE_1"/>
    <property type="match status" value="1"/>
</dbReference>
<sequence length="351" mass="40436">MFQKLKDYLYSTAESQEQPKFEYALNKEQKMQLKSSEEKPTVVALYDKSGGTTYCDLTVDYFKSKGLEVTPVTPSEGLNHPVFKGKVHGIYLPGGPNVPVNDSSDPRKQFEGELTHLAKESDIPLLGICRGLQTIGHHHGYDVSDIPEDHEQRQPHYDTFDTVYKETEDPTFNNKVVVRRGSLLHQSLQYKLKHKDDKDIEYNVTCLHHQHMKEDEVNRNLWVSGYSKHDGLVESVEKRTGRFWSAGLQHHPEAVISSCEDARKEKIKELEAQLEHSRSTSNYLDPDFSIHAEISYASQMRRVRNTRTRDEKAARAELGFFTKQVKHNYLAQAPKRVVQETSYEDYLFSCN</sequence>
<name>A0A378LU22_9GAMM</name>
<dbReference type="EMBL" id="UGPB01000001">
    <property type="protein sequence ID" value="STY29338.1"/>
    <property type="molecule type" value="Genomic_DNA"/>
</dbReference>
<dbReference type="RefSeq" id="WP_035899046.1">
    <property type="nucleotide sequence ID" value="NZ_CAAAIS010000003.1"/>
</dbReference>
<dbReference type="GO" id="GO:0016811">
    <property type="term" value="F:hydrolase activity, acting on carbon-nitrogen (but not peptide) bonds, in linear amides"/>
    <property type="evidence" value="ECO:0007669"/>
    <property type="project" value="InterPro"/>
</dbReference>
<dbReference type="STRING" id="1122170.GCA_000701265_00963"/>
<keyword evidence="2" id="KW-1185">Reference proteome</keyword>
<accession>A0A378LU22</accession>
<evidence type="ECO:0000313" key="1">
    <source>
        <dbReference type="EMBL" id="STY29338.1"/>
    </source>
</evidence>
<evidence type="ECO:0000313" key="2">
    <source>
        <dbReference type="Proteomes" id="UP000255297"/>
    </source>
</evidence>